<dbReference type="SMART" id="SM00485">
    <property type="entry name" value="XPGN"/>
    <property type="match status" value="1"/>
</dbReference>
<reference evidence="6" key="1">
    <citation type="submission" date="2023-06" db="EMBL/GenBank/DDBJ databases">
        <authorList>
            <person name="Delattre M."/>
        </authorList>
    </citation>
    <scope>NUCLEOTIDE SEQUENCE</scope>
    <source>
        <strain evidence="6">AF72</strain>
    </source>
</reference>
<dbReference type="PANTHER" id="PTHR11081">
    <property type="entry name" value="FLAP ENDONUCLEASE FAMILY MEMBER"/>
    <property type="match status" value="1"/>
</dbReference>
<protein>
    <submittedName>
        <fullName evidence="6">Uncharacterized protein</fullName>
    </submittedName>
</protein>
<dbReference type="EMBL" id="CATQJA010002663">
    <property type="protein sequence ID" value="CAJ0581327.1"/>
    <property type="molecule type" value="Genomic_DNA"/>
</dbReference>
<dbReference type="SUPFAM" id="SSF88723">
    <property type="entry name" value="PIN domain-like"/>
    <property type="match status" value="1"/>
</dbReference>
<evidence type="ECO:0000256" key="3">
    <source>
        <dbReference type="SAM" id="MobiDB-lite"/>
    </source>
</evidence>
<evidence type="ECO:0000256" key="1">
    <source>
        <dbReference type="ARBA" id="ARBA00022722"/>
    </source>
</evidence>
<feature type="non-terminal residue" evidence="6">
    <location>
        <position position="609"/>
    </location>
</feature>
<name>A0AA36G6H9_9BILA</name>
<proteinExistence type="predicted"/>
<dbReference type="Gene3D" id="3.40.50.1010">
    <property type="entry name" value="5'-nuclease"/>
    <property type="match status" value="2"/>
</dbReference>
<evidence type="ECO:0000259" key="4">
    <source>
        <dbReference type="SMART" id="SM00484"/>
    </source>
</evidence>
<evidence type="ECO:0000313" key="7">
    <source>
        <dbReference type="Proteomes" id="UP001177023"/>
    </source>
</evidence>
<sequence length="609" mass="67451">MGITDGWELAAGYTQPISITALRGARIAIDLPLVIKQLEAGSNDLVRGLLRRTLHLMAHGIRPLMVFEGASVAVEKRRTQLDRQVTASTCSQLPRDTKLKLKRAAKEYVASQGQPANSSLDDSDDVIILESDDEDHGEEKILEMDEDDALTAFILDCLRDEDEASNSSEMVVPFKKPRSALDNDAVADEDYVEDTDDKRREECHNSLYNFLETRRLKDLGVDPANMAMVGNFKKPMHLSPSKKGPSKLTAGSSWESKSRAIEDVMTGLHQRDAIKSSRESGLDNWSSSSEDDEWEEVKTEPKPSTSKAEHGEAEADDKNWVPNHPEALLERPDLPDSEAGQRVTGQYSDLKTLFALLGIPFIEAPGEAEHQCVQLVKDQLCDLVYTEDSDLLALDGVPMVRKLFTGEPRLVDLGGLKKLGIVPGVARVAALIAGCDYREGLPGFGISNAVKALISFIPDIESVDKESIDEKFCTRAVSWVEAIEAEEEPEAAARAEGKLRARFYQAILKSDKSLLSPVVAYKNVKTDVSMAKAKWGKMRVDPLLAFIVAKTKRTMQETKIELAPVRRRWDKHVDFGFPVLKLPTVTPTEPRREDVKTLYKVLSKSAIVA</sequence>
<feature type="region of interest" description="Disordered" evidence="3">
    <location>
        <begin position="267"/>
        <end position="342"/>
    </location>
</feature>
<feature type="domain" description="XPG N-terminal" evidence="5">
    <location>
        <begin position="1"/>
        <end position="85"/>
    </location>
</feature>
<comment type="caution">
    <text evidence="6">The sequence shown here is derived from an EMBL/GenBank/DDBJ whole genome shotgun (WGS) entry which is preliminary data.</text>
</comment>
<keyword evidence="1" id="KW-0540">Nuclease</keyword>
<dbReference type="PRINTS" id="PR00853">
    <property type="entry name" value="XPGRADSUPER"/>
</dbReference>
<evidence type="ECO:0000313" key="6">
    <source>
        <dbReference type="EMBL" id="CAJ0581327.1"/>
    </source>
</evidence>
<evidence type="ECO:0000259" key="5">
    <source>
        <dbReference type="SMART" id="SM00485"/>
    </source>
</evidence>
<dbReference type="InterPro" id="IPR006084">
    <property type="entry name" value="XPG/Rad2"/>
</dbReference>
<dbReference type="Pfam" id="PF00867">
    <property type="entry name" value="XPG_I"/>
    <property type="match status" value="1"/>
</dbReference>
<dbReference type="InterPro" id="IPR029060">
    <property type="entry name" value="PIN-like_dom_sf"/>
</dbReference>
<evidence type="ECO:0000256" key="2">
    <source>
        <dbReference type="ARBA" id="ARBA00022801"/>
    </source>
</evidence>
<gene>
    <name evidence="6" type="ORF">MSPICULIGERA_LOCUS19490</name>
</gene>
<dbReference type="PANTHER" id="PTHR11081:SF59">
    <property type="entry name" value="FI23547P1"/>
    <property type="match status" value="1"/>
</dbReference>
<organism evidence="6 7">
    <name type="scientific">Mesorhabditis spiculigera</name>
    <dbReference type="NCBI Taxonomy" id="96644"/>
    <lineage>
        <taxon>Eukaryota</taxon>
        <taxon>Metazoa</taxon>
        <taxon>Ecdysozoa</taxon>
        <taxon>Nematoda</taxon>
        <taxon>Chromadorea</taxon>
        <taxon>Rhabditida</taxon>
        <taxon>Rhabditina</taxon>
        <taxon>Rhabditomorpha</taxon>
        <taxon>Rhabditoidea</taxon>
        <taxon>Rhabditidae</taxon>
        <taxon>Mesorhabditinae</taxon>
        <taxon>Mesorhabditis</taxon>
    </lineage>
</organism>
<keyword evidence="2" id="KW-0378">Hydrolase</keyword>
<dbReference type="SUPFAM" id="SSF47807">
    <property type="entry name" value="5' to 3' exonuclease, C-terminal subdomain"/>
    <property type="match status" value="1"/>
</dbReference>
<accession>A0AA36G6H9</accession>
<dbReference type="InterPro" id="IPR036279">
    <property type="entry name" value="5-3_exonuclease_C_sf"/>
</dbReference>
<dbReference type="SMART" id="SM00484">
    <property type="entry name" value="XPGI"/>
    <property type="match status" value="1"/>
</dbReference>
<dbReference type="InterPro" id="IPR006086">
    <property type="entry name" value="XPG-I_dom"/>
</dbReference>
<feature type="compositionally biased region" description="Basic and acidic residues" evidence="3">
    <location>
        <begin position="269"/>
        <end position="281"/>
    </location>
</feature>
<feature type="region of interest" description="Disordered" evidence="3">
    <location>
        <begin position="233"/>
        <end position="254"/>
    </location>
</feature>
<dbReference type="Proteomes" id="UP001177023">
    <property type="component" value="Unassembled WGS sequence"/>
</dbReference>
<feature type="compositionally biased region" description="Basic and acidic residues" evidence="3">
    <location>
        <begin position="296"/>
        <end position="319"/>
    </location>
</feature>
<dbReference type="AlphaFoldDB" id="A0AA36G6H9"/>
<dbReference type="GO" id="GO:0017108">
    <property type="term" value="F:5'-flap endonuclease activity"/>
    <property type="evidence" value="ECO:0007669"/>
    <property type="project" value="TreeGrafter"/>
</dbReference>
<feature type="domain" description="XPG-I" evidence="4">
    <location>
        <begin position="355"/>
        <end position="421"/>
    </location>
</feature>
<keyword evidence="7" id="KW-1185">Reference proteome</keyword>
<dbReference type="InterPro" id="IPR006085">
    <property type="entry name" value="XPG_DNA_repair_N"/>
</dbReference>